<keyword evidence="2" id="KW-1185">Reference proteome</keyword>
<evidence type="ECO:0000313" key="2">
    <source>
        <dbReference type="Proteomes" id="UP000075606"/>
    </source>
</evidence>
<organism evidence="1 2">
    <name type="scientific">Roseivirga spongicola</name>
    <dbReference type="NCBI Taxonomy" id="333140"/>
    <lineage>
        <taxon>Bacteria</taxon>
        <taxon>Pseudomonadati</taxon>
        <taxon>Bacteroidota</taxon>
        <taxon>Cytophagia</taxon>
        <taxon>Cytophagales</taxon>
        <taxon>Roseivirgaceae</taxon>
        <taxon>Roseivirga</taxon>
    </lineage>
</organism>
<proteinExistence type="predicted"/>
<dbReference type="Proteomes" id="UP000075606">
    <property type="component" value="Unassembled WGS sequence"/>
</dbReference>
<accession>A0A150XBR0</accession>
<dbReference type="STRING" id="333140.AWW68_09945"/>
<gene>
    <name evidence="1" type="ORF">AWW68_09945</name>
</gene>
<comment type="caution">
    <text evidence="1">The sequence shown here is derived from an EMBL/GenBank/DDBJ whole genome shotgun (WGS) entry which is preliminary data.</text>
</comment>
<sequence>MSYINEGLYSWFGLNNSELLLRYELNDNQIQFSAISSQNNKLLESGGSNENTPSVVTQPVRVVQKATLIKN</sequence>
<evidence type="ECO:0000313" key="1">
    <source>
        <dbReference type="EMBL" id="KYG76126.1"/>
    </source>
</evidence>
<protein>
    <submittedName>
        <fullName evidence="1">Uncharacterized protein</fullName>
    </submittedName>
</protein>
<reference evidence="1 2" key="1">
    <citation type="submission" date="2016-01" db="EMBL/GenBank/DDBJ databases">
        <title>Genome sequencing of Roseivirga spongicola UST030701-084.</title>
        <authorList>
            <person name="Selvaratnam C."/>
            <person name="Thevarajoo S."/>
            <person name="Goh K.M."/>
            <person name="Ee R."/>
            <person name="Chan K.-G."/>
            <person name="Chong C.S."/>
        </authorList>
    </citation>
    <scope>NUCLEOTIDE SEQUENCE [LARGE SCALE GENOMIC DNA]</scope>
    <source>
        <strain evidence="1 2">UST030701-084</strain>
    </source>
</reference>
<dbReference type="EMBL" id="LRPC01000012">
    <property type="protein sequence ID" value="KYG76126.1"/>
    <property type="molecule type" value="Genomic_DNA"/>
</dbReference>
<name>A0A150XBR0_9BACT</name>
<dbReference type="AlphaFoldDB" id="A0A150XBR0"/>